<gene>
    <name evidence="4" type="ORF">QJS10_CPB15g01761</name>
</gene>
<evidence type="ECO:0000256" key="1">
    <source>
        <dbReference type="SAM" id="MobiDB-lite"/>
    </source>
</evidence>
<organism evidence="4 5">
    <name type="scientific">Acorus calamus</name>
    <name type="common">Sweet flag</name>
    <dbReference type="NCBI Taxonomy" id="4465"/>
    <lineage>
        <taxon>Eukaryota</taxon>
        <taxon>Viridiplantae</taxon>
        <taxon>Streptophyta</taxon>
        <taxon>Embryophyta</taxon>
        <taxon>Tracheophyta</taxon>
        <taxon>Spermatophyta</taxon>
        <taxon>Magnoliopsida</taxon>
        <taxon>Liliopsida</taxon>
        <taxon>Acoraceae</taxon>
        <taxon>Acorus</taxon>
    </lineage>
</organism>
<reference evidence="4" key="1">
    <citation type="journal article" date="2023" name="Nat. Commun.">
        <title>Diploid and tetraploid genomes of Acorus and the evolution of monocots.</title>
        <authorList>
            <person name="Ma L."/>
            <person name="Liu K.W."/>
            <person name="Li Z."/>
            <person name="Hsiao Y.Y."/>
            <person name="Qi Y."/>
            <person name="Fu T."/>
            <person name="Tang G.D."/>
            <person name="Zhang D."/>
            <person name="Sun W.H."/>
            <person name="Liu D.K."/>
            <person name="Li Y."/>
            <person name="Chen G.Z."/>
            <person name="Liu X.D."/>
            <person name="Liao X.Y."/>
            <person name="Jiang Y.T."/>
            <person name="Yu X."/>
            <person name="Hao Y."/>
            <person name="Huang J."/>
            <person name="Zhao X.W."/>
            <person name="Ke S."/>
            <person name="Chen Y.Y."/>
            <person name="Wu W.L."/>
            <person name="Hsu J.L."/>
            <person name="Lin Y.F."/>
            <person name="Huang M.D."/>
            <person name="Li C.Y."/>
            <person name="Huang L."/>
            <person name="Wang Z.W."/>
            <person name="Zhao X."/>
            <person name="Zhong W.Y."/>
            <person name="Peng D.H."/>
            <person name="Ahmad S."/>
            <person name="Lan S."/>
            <person name="Zhang J.S."/>
            <person name="Tsai W.C."/>
            <person name="Van de Peer Y."/>
            <person name="Liu Z.J."/>
        </authorList>
    </citation>
    <scope>NUCLEOTIDE SEQUENCE</scope>
    <source>
        <strain evidence="4">CP</strain>
    </source>
</reference>
<dbReference type="SMART" id="SM00185">
    <property type="entry name" value="ARM"/>
    <property type="match status" value="6"/>
</dbReference>
<dbReference type="PANTHER" id="PTHR46043">
    <property type="entry name" value="ARM REPEAT SUPERFAMILY PROTEIN"/>
    <property type="match status" value="1"/>
</dbReference>
<feature type="region of interest" description="Disordered" evidence="1">
    <location>
        <begin position="64"/>
        <end position="88"/>
    </location>
</feature>
<reference evidence="4" key="2">
    <citation type="submission" date="2023-06" db="EMBL/GenBank/DDBJ databases">
        <authorList>
            <person name="Ma L."/>
            <person name="Liu K.-W."/>
            <person name="Li Z."/>
            <person name="Hsiao Y.-Y."/>
            <person name="Qi Y."/>
            <person name="Fu T."/>
            <person name="Tang G."/>
            <person name="Zhang D."/>
            <person name="Sun W.-H."/>
            <person name="Liu D.-K."/>
            <person name="Li Y."/>
            <person name="Chen G.-Z."/>
            <person name="Liu X.-D."/>
            <person name="Liao X.-Y."/>
            <person name="Jiang Y.-T."/>
            <person name="Yu X."/>
            <person name="Hao Y."/>
            <person name="Huang J."/>
            <person name="Zhao X.-W."/>
            <person name="Ke S."/>
            <person name="Chen Y.-Y."/>
            <person name="Wu W.-L."/>
            <person name="Hsu J.-L."/>
            <person name="Lin Y.-F."/>
            <person name="Huang M.-D."/>
            <person name="Li C.-Y."/>
            <person name="Huang L."/>
            <person name="Wang Z.-W."/>
            <person name="Zhao X."/>
            <person name="Zhong W.-Y."/>
            <person name="Peng D.-H."/>
            <person name="Ahmad S."/>
            <person name="Lan S."/>
            <person name="Zhang J.-S."/>
            <person name="Tsai W.-C."/>
            <person name="Van De Peer Y."/>
            <person name="Liu Z.-J."/>
        </authorList>
    </citation>
    <scope>NUCLEOTIDE SEQUENCE</scope>
    <source>
        <strain evidence="4">CP</strain>
        <tissue evidence="4">Leaves</tissue>
    </source>
</reference>
<dbReference type="InterPro" id="IPR000225">
    <property type="entry name" value="Armadillo"/>
</dbReference>
<comment type="caution">
    <text evidence="4">The sequence shown here is derived from an EMBL/GenBank/DDBJ whole genome shotgun (WGS) entry which is preliminary data.</text>
</comment>
<feature type="chain" id="PRO_5043866263" description="DUF7032 domain-containing protein" evidence="2">
    <location>
        <begin position="18"/>
        <end position="661"/>
    </location>
</feature>
<sequence>MIHALHSLPLSLFLTFAFPLYNKTQISTVREPKEIIKKKNPIPPCFPFQPSNLLRPSPQKKPIDSFIQCPNPPPPPPPMPPSAAASSSSPLEDITHLLPLLLLSCLTVKSFQGRWHQLRSKLIHLSSSLSSLTTTPSPTQNPLLHHHLLPSLLRTLTTLHSLSDICHLPSPPAGKLLTQSDLDIASSSLSLHLQDLDLLLKSGLLSVSNAIVLSNPGPGSSKEDLEFFVKDLFARLQIGGPEFKKESLDRLLELLYEDEKNSVIVAREGNVECLIHLLDCGNHSLVREQAAEAVAVLSSASEFSRRLVFEEGALGPLLRLLESGSPVARQRAGAAVEAITSDPENAWAVSAYGGVSALVEACRTGSPAARAHAAGSLANVACFEDARRAMAEEGDGGATVSVLVELIGSGAVAARVSAARCLGILASEGGEEFRCAILSRGGLGRLLQLLKEAATTDLETAEHALQAIHSLSASPSVARTLSSSSSHAFLLQVAEFVKLGNPECQRVSASLIGNMCLADEMKRVMSSCMPYLLKMLESSPKSVQIQEVSTRALVSLLSVKANRRDFVRDEKNLSRVVQMLDPKNEGVVCKKFPILVVMALTAGGSGGGCRKRLSAAGAPQHLQRLVDLEVAGAKKALQRIVGNPIKNIFVRKLERVNHIIN</sequence>
<keyword evidence="5" id="KW-1185">Reference proteome</keyword>
<dbReference type="Gene3D" id="1.25.10.10">
    <property type="entry name" value="Leucine-rich Repeat Variant"/>
    <property type="match status" value="1"/>
</dbReference>
<accession>A0AAV9D7C7</accession>
<feature type="signal peptide" evidence="2">
    <location>
        <begin position="1"/>
        <end position="17"/>
    </location>
</feature>
<evidence type="ECO:0000313" key="4">
    <source>
        <dbReference type="EMBL" id="KAK1296674.1"/>
    </source>
</evidence>
<dbReference type="Pfam" id="PF23005">
    <property type="entry name" value="DUF7032"/>
    <property type="match status" value="1"/>
</dbReference>
<feature type="compositionally biased region" description="Pro residues" evidence="1">
    <location>
        <begin position="70"/>
        <end position="81"/>
    </location>
</feature>
<dbReference type="EMBL" id="JAUJYO010000015">
    <property type="protein sequence ID" value="KAK1296674.1"/>
    <property type="molecule type" value="Genomic_DNA"/>
</dbReference>
<feature type="domain" description="DUF7032" evidence="3">
    <location>
        <begin position="94"/>
        <end position="203"/>
    </location>
</feature>
<name>A0AAV9D7C7_ACOCL</name>
<protein>
    <recommendedName>
        <fullName evidence="3">DUF7032 domain-containing protein</fullName>
    </recommendedName>
</protein>
<dbReference type="Proteomes" id="UP001180020">
    <property type="component" value="Unassembled WGS sequence"/>
</dbReference>
<evidence type="ECO:0000259" key="3">
    <source>
        <dbReference type="Pfam" id="PF23005"/>
    </source>
</evidence>
<evidence type="ECO:0000256" key="2">
    <source>
        <dbReference type="SAM" id="SignalP"/>
    </source>
</evidence>
<evidence type="ECO:0000313" key="5">
    <source>
        <dbReference type="Proteomes" id="UP001180020"/>
    </source>
</evidence>
<dbReference type="InterPro" id="IPR054296">
    <property type="entry name" value="DUF7032"/>
</dbReference>
<keyword evidence="2" id="KW-0732">Signal</keyword>
<dbReference type="InterPro" id="IPR016024">
    <property type="entry name" value="ARM-type_fold"/>
</dbReference>
<dbReference type="SUPFAM" id="SSF48371">
    <property type="entry name" value="ARM repeat"/>
    <property type="match status" value="1"/>
</dbReference>
<proteinExistence type="predicted"/>
<dbReference type="InterPro" id="IPR011989">
    <property type="entry name" value="ARM-like"/>
</dbReference>
<dbReference type="AlphaFoldDB" id="A0AAV9D7C7"/>
<dbReference type="PANTHER" id="PTHR46043:SF2">
    <property type="entry name" value="ARM REPEAT SUPERFAMILY PROTEIN"/>
    <property type="match status" value="1"/>
</dbReference>